<gene>
    <name evidence="2" type="ORF">HCJ93_06865</name>
</gene>
<organism evidence="2 3">
    <name type="scientific">Streptomyces composti</name>
    <dbReference type="NCBI Taxonomy" id="2720025"/>
    <lineage>
        <taxon>Bacteria</taxon>
        <taxon>Bacillati</taxon>
        <taxon>Actinomycetota</taxon>
        <taxon>Actinomycetes</taxon>
        <taxon>Kitasatosporales</taxon>
        <taxon>Streptomycetaceae</taxon>
        <taxon>Streptomyces</taxon>
    </lineage>
</organism>
<name>A0ABX1A7I5_9ACTN</name>
<evidence type="ECO:0000313" key="2">
    <source>
        <dbReference type="EMBL" id="NJP49799.1"/>
    </source>
</evidence>
<comment type="caution">
    <text evidence="2">The sequence shown here is derived from an EMBL/GenBank/DDBJ whole genome shotgun (WGS) entry which is preliminary data.</text>
</comment>
<keyword evidence="1" id="KW-1133">Transmembrane helix</keyword>
<proteinExistence type="predicted"/>
<evidence type="ECO:0000313" key="3">
    <source>
        <dbReference type="Proteomes" id="UP000730591"/>
    </source>
</evidence>
<feature type="transmembrane region" description="Helical" evidence="1">
    <location>
        <begin position="124"/>
        <end position="145"/>
    </location>
</feature>
<evidence type="ECO:0008006" key="4">
    <source>
        <dbReference type="Google" id="ProtNLM"/>
    </source>
</evidence>
<protein>
    <recommendedName>
        <fullName evidence="4">Integral membrane protein</fullName>
    </recommendedName>
</protein>
<reference evidence="2 3" key="1">
    <citation type="submission" date="2020-03" db="EMBL/GenBank/DDBJ databases">
        <title>WGS of actinomycetes isolated from Thailand.</title>
        <authorList>
            <person name="Thawai C."/>
        </authorList>
    </citation>
    <scope>NUCLEOTIDE SEQUENCE [LARGE SCALE GENOMIC DNA]</scope>
    <source>
        <strain evidence="2 3">SBST2-5</strain>
    </source>
</reference>
<keyword evidence="1" id="KW-0812">Transmembrane</keyword>
<sequence>MLTLLGLGLSFTCAAGALIALTRTLSMALPGRPEPWPEHLLRRATAAVVWSLLTVYCLGFFGVLASELEAGDGAASLPAPACLEGFDAATEQGLTHHRSSYLPLRFDCVRADGTSYTADSDYVWINWTSASLALTAAALLLVMLVRSVAASRGGSGTPRATTRV</sequence>
<keyword evidence="3" id="KW-1185">Reference proteome</keyword>
<dbReference type="EMBL" id="JAATEM010000006">
    <property type="protein sequence ID" value="NJP49799.1"/>
    <property type="molecule type" value="Genomic_DNA"/>
</dbReference>
<evidence type="ECO:0000256" key="1">
    <source>
        <dbReference type="SAM" id="Phobius"/>
    </source>
</evidence>
<dbReference type="Proteomes" id="UP000730591">
    <property type="component" value="Unassembled WGS sequence"/>
</dbReference>
<keyword evidence="1" id="KW-0472">Membrane</keyword>
<accession>A0ABX1A7I5</accession>